<evidence type="ECO:0000256" key="3">
    <source>
        <dbReference type="PIRSR" id="PIRSR000390-1"/>
    </source>
</evidence>
<organism evidence="6 7">
    <name type="scientific">Candidatus Dojkabacteria bacterium</name>
    <dbReference type="NCBI Taxonomy" id="2099670"/>
    <lineage>
        <taxon>Bacteria</taxon>
        <taxon>Candidatus Dojkabacteria</taxon>
    </lineage>
</organism>
<accession>A0A955L7J6</accession>
<dbReference type="PIRSF" id="PIRSF000390">
    <property type="entry name" value="PLP_StrS"/>
    <property type="match status" value="1"/>
</dbReference>
<keyword evidence="1 4" id="KW-0663">Pyridoxal phosphate</keyword>
<dbReference type="FunFam" id="3.40.640.10:FF:000089">
    <property type="entry name" value="Aminotransferase, DegT/DnrJ/EryC1/StrS family"/>
    <property type="match status" value="1"/>
</dbReference>
<dbReference type="EMBL" id="JAGQLH010000019">
    <property type="protein sequence ID" value="MCA9385430.1"/>
    <property type="molecule type" value="Genomic_DNA"/>
</dbReference>
<keyword evidence="6" id="KW-0032">Aminotransferase</keyword>
<dbReference type="Pfam" id="PF01041">
    <property type="entry name" value="DegT_DnrJ_EryC1"/>
    <property type="match status" value="1"/>
</dbReference>
<sequence length="371" mass="41318">MNYPIIDLKKEYASIKPDIDKAITSVISETAFVGGKFVEEFEDEIKNFTGASYAIGLNSGTDALYLSLWAAGIGPGDEVITTPFTFFATAEVIAHIGATPVFIDIDPDTFNIDASQIEQAITKNTKAILPVHLYGYAANMTEIISIAQSYNLFVLEDACQAIGAYHDSAHVGLLGNAGTLSFYPSKNLGAYGDGGMVITNDEKLAREIRRLRNHGQTKKYFPEKIGVSSRLDGIQAAILSAKLKHLPEWTAKRIQTATWYDELLNNQDGIKLPAYQITDRKNHVYHQYTLRVLDGMRDKLQKHLENHRIGTMIYYPQNLHQTKAFETVNFVKHTTSESEKASLEVLSLPMHPFLERSDVENIVGIINDCLN</sequence>
<evidence type="ECO:0000313" key="7">
    <source>
        <dbReference type="Proteomes" id="UP000754563"/>
    </source>
</evidence>
<evidence type="ECO:0000256" key="5">
    <source>
        <dbReference type="RuleBase" id="RU004508"/>
    </source>
</evidence>
<reference evidence="6" key="1">
    <citation type="submission" date="2020-04" db="EMBL/GenBank/DDBJ databases">
        <authorList>
            <person name="Zhang T."/>
        </authorList>
    </citation>
    <scope>NUCLEOTIDE SEQUENCE</scope>
    <source>
        <strain evidence="6">HKST-UBA11</strain>
    </source>
</reference>
<dbReference type="Gene3D" id="3.90.1150.10">
    <property type="entry name" value="Aspartate Aminotransferase, domain 1"/>
    <property type="match status" value="1"/>
</dbReference>
<dbReference type="InterPro" id="IPR015422">
    <property type="entry name" value="PyrdxlP-dep_Trfase_small"/>
</dbReference>
<dbReference type="GO" id="GO:0030170">
    <property type="term" value="F:pyridoxal phosphate binding"/>
    <property type="evidence" value="ECO:0007669"/>
    <property type="project" value="UniProtKB-ARBA"/>
</dbReference>
<dbReference type="GO" id="GO:0000271">
    <property type="term" value="P:polysaccharide biosynthetic process"/>
    <property type="evidence" value="ECO:0007669"/>
    <property type="project" value="TreeGrafter"/>
</dbReference>
<feature type="modified residue" description="N6-(pyridoxal phosphate)lysine" evidence="4">
    <location>
        <position position="186"/>
    </location>
</feature>
<name>A0A955L7J6_9BACT</name>
<dbReference type="InterPro" id="IPR015421">
    <property type="entry name" value="PyrdxlP-dep_Trfase_major"/>
</dbReference>
<dbReference type="PANTHER" id="PTHR30244:SF36">
    <property type="entry name" value="3-OXO-GLUCOSE-6-PHOSPHATE:GLUTAMATE AMINOTRANSFERASE"/>
    <property type="match status" value="1"/>
</dbReference>
<comment type="similarity">
    <text evidence="2 5">Belongs to the DegT/DnrJ/EryC1 family.</text>
</comment>
<dbReference type="GO" id="GO:0008483">
    <property type="term" value="F:transaminase activity"/>
    <property type="evidence" value="ECO:0007669"/>
    <property type="project" value="UniProtKB-KW"/>
</dbReference>
<evidence type="ECO:0000256" key="4">
    <source>
        <dbReference type="PIRSR" id="PIRSR000390-2"/>
    </source>
</evidence>
<dbReference type="Proteomes" id="UP000754563">
    <property type="component" value="Unassembled WGS sequence"/>
</dbReference>
<evidence type="ECO:0000256" key="1">
    <source>
        <dbReference type="ARBA" id="ARBA00022898"/>
    </source>
</evidence>
<evidence type="ECO:0000256" key="2">
    <source>
        <dbReference type="ARBA" id="ARBA00037999"/>
    </source>
</evidence>
<feature type="active site" description="Proton acceptor" evidence="3">
    <location>
        <position position="186"/>
    </location>
</feature>
<dbReference type="InterPro" id="IPR000653">
    <property type="entry name" value="DegT/StrS_aminotransferase"/>
</dbReference>
<dbReference type="CDD" id="cd00616">
    <property type="entry name" value="AHBA_syn"/>
    <property type="match status" value="1"/>
</dbReference>
<gene>
    <name evidence="6" type="ORF">KC717_02155</name>
</gene>
<proteinExistence type="inferred from homology"/>
<evidence type="ECO:0000313" key="6">
    <source>
        <dbReference type="EMBL" id="MCA9385430.1"/>
    </source>
</evidence>
<dbReference type="PANTHER" id="PTHR30244">
    <property type="entry name" value="TRANSAMINASE"/>
    <property type="match status" value="1"/>
</dbReference>
<dbReference type="AlphaFoldDB" id="A0A955L7J6"/>
<comment type="caution">
    <text evidence="6">The sequence shown here is derived from an EMBL/GenBank/DDBJ whole genome shotgun (WGS) entry which is preliminary data.</text>
</comment>
<keyword evidence="6" id="KW-0808">Transferase</keyword>
<dbReference type="SUPFAM" id="SSF53383">
    <property type="entry name" value="PLP-dependent transferases"/>
    <property type="match status" value="1"/>
</dbReference>
<reference evidence="6" key="2">
    <citation type="journal article" date="2021" name="Microbiome">
        <title>Successional dynamics and alternative stable states in a saline activated sludge microbial community over 9 years.</title>
        <authorList>
            <person name="Wang Y."/>
            <person name="Ye J."/>
            <person name="Ju F."/>
            <person name="Liu L."/>
            <person name="Boyd J.A."/>
            <person name="Deng Y."/>
            <person name="Parks D.H."/>
            <person name="Jiang X."/>
            <person name="Yin X."/>
            <person name="Woodcroft B.J."/>
            <person name="Tyson G.W."/>
            <person name="Hugenholtz P."/>
            <person name="Polz M.F."/>
            <person name="Zhang T."/>
        </authorList>
    </citation>
    <scope>NUCLEOTIDE SEQUENCE</scope>
    <source>
        <strain evidence="6">HKST-UBA11</strain>
    </source>
</reference>
<dbReference type="InterPro" id="IPR015424">
    <property type="entry name" value="PyrdxlP-dep_Trfase"/>
</dbReference>
<dbReference type="Gene3D" id="3.40.640.10">
    <property type="entry name" value="Type I PLP-dependent aspartate aminotransferase-like (Major domain)"/>
    <property type="match status" value="1"/>
</dbReference>
<protein>
    <submittedName>
        <fullName evidence="6">DegT/DnrJ/EryC1/StrS family aminotransferase</fullName>
    </submittedName>
</protein>